<protein>
    <submittedName>
        <fullName evidence="1">Uncharacterized protein</fullName>
    </submittedName>
</protein>
<keyword evidence="2" id="KW-1185">Reference proteome</keyword>
<organism evidence="1 2">
    <name type="scientific">Opisthorchis viverrini</name>
    <name type="common">Southeast Asian liver fluke</name>
    <dbReference type="NCBI Taxonomy" id="6198"/>
    <lineage>
        <taxon>Eukaryota</taxon>
        <taxon>Metazoa</taxon>
        <taxon>Spiralia</taxon>
        <taxon>Lophotrochozoa</taxon>
        <taxon>Platyhelminthes</taxon>
        <taxon>Trematoda</taxon>
        <taxon>Digenea</taxon>
        <taxon>Opisthorchiida</taxon>
        <taxon>Opisthorchiata</taxon>
        <taxon>Opisthorchiidae</taxon>
        <taxon>Opisthorchis</taxon>
    </lineage>
</organism>
<accession>A0A075A642</accession>
<dbReference type="AlphaFoldDB" id="A0A075A642"/>
<dbReference type="GeneID" id="20316834"/>
<dbReference type="KEGG" id="ovi:T265_02646"/>
<name>A0A075A642_OPIVI</name>
<dbReference type="Proteomes" id="UP000054324">
    <property type="component" value="Unassembled WGS sequence"/>
</dbReference>
<gene>
    <name evidence="1" type="ORF">T265_02646</name>
</gene>
<sequence length="137" mass="15591">MEEAQKAGNSRRLFQLIRIVVHEKDQPPATKNWCVQSSHMKRSEVVRKMRVQLHNSTEESQTPAATSRSQHPLVVGRLVELRCKDFPRAGPVHLRRAPYGLIQGRLCSALEEGLQRRQLTPVSSPASYVDIRLWSNA</sequence>
<evidence type="ECO:0000313" key="2">
    <source>
        <dbReference type="Proteomes" id="UP000054324"/>
    </source>
</evidence>
<proteinExistence type="predicted"/>
<dbReference type="RefSeq" id="XP_009165208.1">
    <property type="nucleotide sequence ID" value="XM_009166944.1"/>
</dbReference>
<dbReference type="CTD" id="20316834"/>
<reference evidence="1 2" key="1">
    <citation type="submission" date="2013-11" db="EMBL/GenBank/DDBJ databases">
        <title>Opisthorchis viverrini - life in the bile duct.</title>
        <authorList>
            <person name="Young N.D."/>
            <person name="Nagarajan N."/>
            <person name="Lin S.J."/>
            <person name="Korhonen P.K."/>
            <person name="Jex A.R."/>
            <person name="Hall R.S."/>
            <person name="Safavi-Hemami H."/>
            <person name="Kaewkong W."/>
            <person name="Bertrand D."/>
            <person name="Gao S."/>
            <person name="Seet Q."/>
            <person name="Wongkham S."/>
            <person name="Teh B.T."/>
            <person name="Wongkham C."/>
            <person name="Intapan P.M."/>
            <person name="Maleewong W."/>
            <person name="Yang X."/>
            <person name="Hu M."/>
            <person name="Wang Z."/>
            <person name="Hofmann A."/>
            <person name="Sternberg P.W."/>
            <person name="Tan P."/>
            <person name="Wang J."/>
            <person name="Gasser R.B."/>
        </authorList>
    </citation>
    <scope>NUCLEOTIDE SEQUENCE [LARGE SCALE GENOMIC DNA]</scope>
</reference>
<evidence type="ECO:0000313" key="1">
    <source>
        <dbReference type="EMBL" id="KER31085.1"/>
    </source>
</evidence>
<dbReference type="EMBL" id="KL596651">
    <property type="protein sequence ID" value="KER31085.1"/>
    <property type="molecule type" value="Genomic_DNA"/>
</dbReference>